<evidence type="ECO:0000313" key="4">
    <source>
        <dbReference type="EMBL" id="SOD99991.1"/>
    </source>
</evidence>
<dbReference type="GO" id="GO:0003824">
    <property type="term" value="F:catalytic activity"/>
    <property type="evidence" value="ECO:0007669"/>
    <property type="project" value="UniProtKB-ARBA"/>
</dbReference>
<dbReference type="EMBL" id="OCNJ01000011">
    <property type="protein sequence ID" value="SOD99991.1"/>
    <property type="molecule type" value="Genomic_DNA"/>
</dbReference>
<dbReference type="PROSITE" id="PS50885">
    <property type="entry name" value="HAMP"/>
    <property type="match status" value="1"/>
</dbReference>
<dbReference type="InterPro" id="IPR029787">
    <property type="entry name" value="Nucleotide_cyclase"/>
</dbReference>
<dbReference type="Proteomes" id="UP000219621">
    <property type="component" value="Unassembled WGS sequence"/>
</dbReference>
<feature type="domain" description="GGDEF" evidence="3">
    <location>
        <begin position="409"/>
        <end position="544"/>
    </location>
</feature>
<dbReference type="PROSITE" id="PS50887">
    <property type="entry name" value="GGDEF"/>
    <property type="match status" value="1"/>
</dbReference>
<evidence type="ECO:0000256" key="1">
    <source>
        <dbReference type="SAM" id="Phobius"/>
    </source>
</evidence>
<dbReference type="GO" id="GO:0016020">
    <property type="term" value="C:membrane"/>
    <property type="evidence" value="ECO:0007669"/>
    <property type="project" value="InterPro"/>
</dbReference>
<keyword evidence="1" id="KW-1133">Transmembrane helix</keyword>
<dbReference type="PANTHER" id="PTHR46663">
    <property type="entry name" value="DIGUANYLATE CYCLASE DGCT-RELATED"/>
    <property type="match status" value="1"/>
</dbReference>
<dbReference type="FunFam" id="3.30.70.270:FF:000001">
    <property type="entry name" value="Diguanylate cyclase domain protein"/>
    <property type="match status" value="1"/>
</dbReference>
<dbReference type="NCBIfam" id="TIGR00254">
    <property type="entry name" value="GGDEF"/>
    <property type="match status" value="1"/>
</dbReference>
<accession>A0A286GWW0</accession>
<dbReference type="InterPro" id="IPR043128">
    <property type="entry name" value="Rev_trsase/Diguanyl_cyclase"/>
</dbReference>
<organism evidence="4 5">
    <name type="scientific">Caenispirillum bisanense</name>
    <dbReference type="NCBI Taxonomy" id="414052"/>
    <lineage>
        <taxon>Bacteria</taxon>
        <taxon>Pseudomonadati</taxon>
        <taxon>Pseudomonadota</taxon>
        <taxon>Alphaproteobacteria</taxon>
        <taxon>Rhodospirillales</taxon>
        <taxon>Novispirillaceae</taxon>
        <taxon>Caenispirillum</taxon>
    </lineage>
</organism>
<evidence type="ECO:0000259" key="2">
    <source>
        <dbReference type="PROSITE" id="PS50885"/>
    </source>
</evidence>
<reference evidence="4 5" key="1">
    <citation type="submission" date="2017-09" db="EMBL/GenBank/DDBJ databases">
        <authorList>
            <person name="Ehlers B."/>
            <person name="Leendertz F.H."/>
        </authorList>
    </citation>
    <scope>NUCLEOTIDE SEQUENCE [LARGE SCALE GENOMIC DNA]</scope>
    <source>
        <strain evidence="4 5">USBA 140</strain>
    </source>
</reference>
<proteinExistence type="predicted"/>
<name>A0A286GWW0_9PROT</name>
<dbReference type="InterPro" id="IPR003660">
    <property type="entry name" value="HAMP_dom"/>
</dbReference>
<dbReference type="AlphaFoldDB" id="A0A286GWW0"/>
<protein>
    <submittedName>
        <fullName evidence="4">Diguanylate cyclase (GGDEF) domain-containing protein</fullName>
    </submittedName>
</protein>
<feature type="transmembrane region" description="Helical" evidence="1">
    <location>
        <begin position="298"/>
        <end position="317"/>
    </location>
</feature>
<sequence length="554" mass="59537">MRITSWSLRTQTAIALALLMVLLTTILTAWVGRLAGTRLTAEIGQSLSETTFQMAEKLDRTMWARVSELRAFATLPALRDPAGRPGEARQLVDGLQDAIPLFSWIGFLSPEGVVVAASDGLLEGQDISQRPVYRQGKDGLFVGDVHDAKLLASKLPDPDGRPVQFVDIAMPVDAVGGGHSGVLTAHLSWRWAESIEGTFMVPLRERIGVQLFVVGVEGTVLLGPDAMRGDTLDLQALGRAAGGDNGWIIETWPDGEDYLTGFALGMGHDDYDGLGWRVVARQPVAEALAPVRTLQRDIFLAGLGFAAAFAVLGWYAVGPLTAPLRRIAEAADGIRKGDGREIPRIDGAHEITSLSLSLRALLDSLLDSRRDLRDMEDRAHSDPLTGLPNRLGLETWLAEATARCRRESRGLAFLAFDLDGFKRVNDTMGHGAGDELLQEVAARLRGSLRGNDVVVRLGGDEFLLILEGPASAAEHQAELVAARLIQALNEPIETSDGTARVGCSIGIAFWPHDGENPDDVRRRADEALYAAKAAGKNRAVVHGSAADGRVARSA</sequence>
<feature type="domain" description="HAMP" evidence="2">
    <location>
        <begin position="318"/>
        <end position="370"/>
    </location>
</feature>
<evidence type="ECO:0000313" key="5">
    <source>
        <dbReference type="Proteomes" id="UP000219621"/>
    </source>
</evidence>
<dbReference type="InterPro" id="IPR052163">
    <property type="entry name" value="DGC-Regulatory_Protein"/>
</dbReference>
<keyword evidence="1" id="KW-0812">Transmembrane</keyword>
<keyword evidence="5" id="KW-1185">Reference proteome</keyword>
<dbReference type="InterPro" id="IPR000160">
    <property type="entry name" value="GGDEF_dom"/>
</dbReference>
<dbReference type="OrthoDB" id="9812260at2"/>
<dbReference type="Pfam" id="PF00990">
    <property type="entry name" value="GGDEF"/>
    <property type="match status" value="1"/>
</dbReference>
<dbReference type="Gene3D" id="3.30.450.20">
    <property type="entry name" value="PAS domain"/>
    <property type="match status" value="1"/>
</dbReference>
<dbReference type="RefSeq" id="WP_097281012.1">
    <property type="nucleotide sequence ID" value="NZ_OCNJ01000011.1"/>
</dbReference>
<dbReference type="SMART" id="SM00267">
    <property type="entry name" value="GGDEF"/>
    <property type="match status" value="1"/>
</dbReference>
<dbReference type="CDD" id="cd01949">
    <property type="entry name" value="GGDEF"/>
    <property type="match status" value="1"/>
</dbReference>
<keyword evidence="1" id="KW-0472">Membrane</keyword>
<dbReference type="Gene3D" id="6.10.340.10">
    <property type="match status" value="1"/>
</dbReference>
<evidence type="ECO:0000259" key="3">
    <source>
        <dbReference type="PROSITE" id="PS50887"/>
    </source>
</evidence>
<dbReference type="SUPFAM" id="SSF55073">
    <property type="entry name" value="Nucleotide cyclase"/>
    <property type="match status" value="1"/>
</dbReference>
<dbReference type="GO" id="GO:0007165">
    <property type="term" value="P:signal transduction"/>
    <property type="evidence" value="ECO:0007669"/>
    <property type="project" value="InterPro"/>
</dbReference>
<dbReference type="PANTHER" id="PTHR46663:SF2">
    <property type="entry name" value="GGDEF DOMAIN-CONTAINING PROTEIN"/>
    <property type="match status" value="1"/>
</dbReference>
<gene>
    <name evidence="4" type="ORF">SAMN05421508_11125</name>
</gene>
<dbReference type="Gene3D" id="3.30.70.270">
    <property type="match status" value="1"/>
</dbReference>